<dbReference type="EMBL" id="AF499596">
    <property type="protein sequence ID" value="AAM70315.1"/>
    <property type="molecule type" value="Genomic_DNA"/>
</dbReference>
<evidence type="ECO:0000313" key="7">
    <source>
        <dbReference type="EMBL" id="QBH66342.1"/>
    </source>
</evidence>
<dbReference type="EMBL" id="MK033569">
    <property type="protein sequence ID" value="QBH66472.1"/>
    <property type="molecule type" value="Genomic_DNA"/>
</dbReference>
<evidence type="ECO:0000313" key="9">
    <source>
        <dbReference type="EMBL" id="QBH66602.1"/>
    </source>
</evidence>
<evidence type="ECO:0000313" key="16">
    <source>
        <dbReference type="Proteomes" id="UP000202706"/>
    </source>
</evidence>
<gene>
    <name evidence="2" type="primary">PhopGV117</name>
    <name evidence="3" type="ORF">PhopGVgp117</name>
</gene>
<dbReference type="EMBL" id="MK033573">
    <property type="protein sequence ID" value="QBH66992.1"/>
    <property type="molecule type" value="Genomic_DNA"/>
</dbReference>
<dbReference type="Proteomes" id="UP000202706">
    <property type="component" value="Segment"/>
</dbReference>
<evidence type="ECO:0000313" key="11">
    <source>
        <dbReference type="EMBL" id="QBH66862.1"/>
    </source>
</evidence>
<reference evidence="2" key="2">
    <citation type="submission" date="2002-04" db="EMBL/GenBank/DDBJ databases">
        <title>The complete sequence of the potato tuber moth, Phthorimaea operculella, granulovirus.</title>
        <authorList>
            <person name="Croizier L."/>
            <person name="Taha A."/>
            <person name="Croizier G."/>
            <person name="Lopez Ferber M."/>
        </authorList>
    </citation>
    <scope>NUCLEOTIDE SEQUENCE</scope>
</reference>
<protein>
    <submittedName>
        <fullName evidence="2">Uncharacterized protein</fullName>
    </submittedName>
</protein>
<keyword evidence="16" id="KW-1185">Reference proteome</keyword>
<reference evidence="16" key="1">
    <citation type="journal article" date="2000" name="Virus Genes">
        <title>Comparative analysis of the granulin regions of the Phthorimaea operculella and Spodoptera littoralis granuloviruses.</title>
        <authorList>
            <person name="Taha A."/>
            <person name="Nour-El-Din A."/>
            <person name="Croizier L."/>
            <person name="Ferber M.L."/>
            <person name="Croizier G."/>
        </authorList>
    </citation>
    <scope>NUCLEOTIDE SEQUENCE [LARGE SCALE GENOMIC DNA]</scope>
</reference>
<dbReference type="EMBL" id="MK033572">
    <property type="protein sequence ID" value="QBH66862.1"/>
    <property type="molecule type" value="Genomic_DNA"/>
</dbReference>
<evidence type="ECO:0000313" key="6">
    <source>
        <dbReference type="EMBL" id="QBH66212.1"/>
    </source>
</evidence>
<dbReference type="RefSeq" id="NP_663282.1">
    <property type="nucleotide sequence ID" value="NC_004062.1"/>
</dbReference>
<evidence type="ECO:0000313" key="12">
    <source>
        <dbReference type="EMBL" id="QBH66992.1"/>
    </source>
</evidence>
<dbReference type="EMBL" id="KU666536">
    <property type="protein sequence ID" value="ANY57506.1"/>
    <property type="molecule type" value="Genomic_DNA"/>
</dbReference>
<evidence type="ECO:0000313" key="8">
    <source>
        <dbReference type="EMBL" id="QBH66472.1"/>
    </source>
</evidence>
<evidence type="ECO:0000313" key="2">
    <source>
        <dbReference type="EMBL" id="AAM70315.1"/>
    </source>
</evidence>
<evidence type="ECO:0000313" key="3">
    <source>
        <dbReference type="EMBL" id="ANY57506.1"/>
    </source>
</evidence>
<evidence type="ECO:0000256" key="1">
    <source>
        <dbReference type="SAM" id="Phobius"/>
    </source>
</evidence>
<reference evidence="3" key="3">
    <citation type="journal article" date="2016" name="Arch. Virol.">
        <title>The comparative analysis of complete genome sequences from two South African betabaculoviruses: Phthorimaea operculella granulovirus and Plutella xylostella granulovirus.</title>
        <authorList>
            <person name="Jukes M.D."/>
            <person name="Motsoeneng B.M."/>
            <person name="Knox C.M."/>
            <person name="Hill M.P."/>
            <person name="Moore S.D."/>
        </authorList>
    </citation>
    <scope>NUCLEOTIDE SEQUENCE</scope>
    <source>
        <strain evidence="3">SA</strain>
    </source>
</reference>
<keyword evidence="1" id="KW-0812">Transmembrane</keyword>
<feature type="transmembrane region" description="Helical" evidence="1">
    <location>
        <begin position="36"/>
        <end position="56"/>
    </location>
</feature>
<sequence>MGLCCNSCFDNITITEVENWDDFEETTRKCKCCKRFLVIMFVLCILILPLIVFVIFRNKILYNNVV</sequence>
<evidence type="ECO:0000313" key="14">
    <source>
        <dbReference type="EMBL" id="QBH67251.1"/>
    </source>
</evidence>
<dbReference type="EMBL" id="MK033568">
    <property type="protein sequence ID" value="QBH66342.1"/>
    <property type="molecule type" value="Genomic_DNA"/>
</dbReference>
<dbReference type="EMBL" id="MK033576">
    <property type="protein sequence ID" value="QBH67381.1"/>
    <property type="molecule type" value="Genomic_DNA"/>
</dbReference>
<keyword evidence="1" id="KW-0472">Membrane</keyword>
<evidence type="ECO:0000313" key="13">
    <source>
        <dbReference type="EMBL" id="QBH67121.1"/>
    </source>
</evidence>
<evidence type="ECO:0000313" key="5">
    <source>
        <dbReference type="EMBL" id="QBH66082.1"/>
    </source>
</evidence>
<organism evidence="2 16">
    <name type="scientific">Phthorimaea operculella granulovirus</name>
    <dbReference type="NCBI Taxonomy" id="192584"/>
    <lineage>
        <taxon>Viruses</taxon>
        <taxon>Viruses incertae sedis</taxon>
        <taxon>Naldaviricetes</taxon>
        <taxon>Lefavirales</taxon>
        <taxon>Baculoviridae</taxon>
        <taxon>Betabaculovirus</taxon>
        <taxon>Betabaculovirus phoperculellae</taxon>
    </lineage>
</organism>
<dbReference type="EMBL" id="MK033574">
    <property type="protein sequence ID" value="QBH67121.1"/>
    <property type="molecule type" value="Genomic_DNA"/>
</dbReference>
<evidence type="ECO:0000313" key="4">
    <source>
        <dbReference type="EMBL" id="QBH65952.1"/>
    </source>
</evidence>
<dbReference type="EMBL" id="MK033570">
    <property type="protein sequence ID" value="QBH66602.1"/>
    <property type="molecule type" value="Genomic_DNA"/>
</dbReference>
<reference evidence="4" key="4">
    <citation type="journal article" date="2019" name="J. Gen. Virol.">
        <title>Elucidating the genetic diversity of Phthorimaea operculella granulovirus (PhopGV).</title>
        <authorList>
            <person name="Larem A."/>
            <person name="Ben-Tiba S."/>
            <person name="Wennmann J.T."/>
            <person name="Gueli Alletti G."/>
            <person name="Jehle J.A."/>
        </authorList>
    </citation>
    <scope>NUCLEOTIDE SEQUENCE</scope>
    <source>
        <strain evidence="4">PhopGV-CR3.1</strain>
        <strain evidence="5">PhopGV-CR5.1</strain>
        <strain evidence="6">PhopGV-GR1.1</strain>
        <strain evidence="7">PhopGV-GR1.2</strain>
        <strain evidence="8">PhopGV-GR2.1</strain>
        <strain evidence="9">PhopGV-IT1.1</strain>
        <strain evidence="10">PhopGV-LS1.1</strain>
        <strain evidence="11">PhopGV-LS1.2</strain>
        <strain evidence="12">PhopGV-LS2.1</strain>
        <strain evidence="13">PhopGV-LS3.1</strain>
        <strain evidence="14">PhopGV-R</strain>
        <strain evidence="15">PhopGV-Ym.1</strain>
    </source>
</reference>
<keyword evidence="1" id="KW-1133">Transmembrane helix</keyword>
<proteinExistence type="predicted"/>
<evidence type="ECO:0000313" key="10">
    <source>
        <dbReference type="EMBL" id="QBH66732.1"/>
    </source>
</evidence>
<dbReference type="EMBL" id="MK033565">
    <property type="protein sequence ID" value="QBH65952.1"/>
    <property type="molecule type" value="Genomic_DNA"/>
</dbReference>
<accession>Q8JRU2</accession>
<dbReference type="KEGG" id="vg:949269"/>
<dbReference type="GeneID" id="949269"/>
<dbReference type="EMBL" id="MK033575">
    <property type="protein sequence ID" value="QBH67251.1"/>
    <property type="molecule type" value="Genomic_DNA"/>
</dbReference>
<name>Q8JRU2_9BBAC</name>
<evidence type="ECO:0000313" key="15">
    <source>
        <dbReference type="EMBL" id="QBH67381.1"/>
    </source>
</evidence>
<dbReference type="EMBL" id="MK033567">
    <property type="protein sequence ID" value="QBH66212.1"/>
    <property type="molecule type" value="Genomic_DNA"/>
</dbReference>
<dbReference type="EMBL" id="MK033566">
    <property type="protein sequence ID" value="QBH66082.1"/>
    <property type="molecule type" value="Genomic_DNA"/>
</dbReference>
<dbReference type="EMBL" id="MK033571">
    <property type="protein sequence ID" value="QBH66732.1"/>
    <property type="molecule type" value="Genomic_DNA"/>
</dbReference>